<organism evidence="3 4">
    <name type="scientific">Psychromonas aquatilis</name>
    <dbReference type="NCBI Taxonomy" id="2005072"/>
    <lineage>
        <taxon>Bacteria</taxon>
        <taxon>Pseudomonadati</taxon>
        <taxon>Pseudomonadota</taxon>
        <taxon>Gammaproteobacteria</taxon>
        <taxon>Alteromonadales</taxon>
        <taxon>Psychromonadaceae</taxon>
        <taxon>Psychromonas</taxon>
    </lineage>
</organism>
<dbReference type="Pfam" id="PF17936">
    <property type="entry name" value="Big_6"/>
    <property type="match status" value="1"/>
</dbReference>
<evidence type="ECO:0000256" key="1">
    <source>
        <dbReference type="SAM" id="MobiDB-lite"/>
    </source>
</evidence>
<dbReference type="Gene3D" id="2.60.40.10">
    <property type="entry name" value="Immunoglobulins"/>
    <property type="match status" value="1"/>
</dbReference>
<feature type="region of interest" description="Disordered" evidence="1">
    <location>
        <begin position="191"/>
        <end position="232"/>
    </location>
</feature>
<evidence type="ECO:0000313" key="4">
    <source>
        <dbReference type="Proteomes" id="UP001369082"/>
    </source>
</evidence>
<dbReference type="Proteomes" id="UP001369082">
    <property type="component" value="Unassembled WGS sequence"/>
</dbReference>
<dbReference type="EMBL" id="JBAKAZ010000113">
    <property type="protein sequence ID" value="MEL0630911.1"/>
    <property type="molecule type" value="Genomic_DNA"/>
</dbReference>
<dbReference type="InterPro" id="IPR041498">
    <property type="entry name" value="Big_6"/>
</dbReference>
<feature type="non-terminal residue" evidence="3">
    <location>
        <position position="232"/>
    </location>
</feature>
<protein>
    <submittedName>
        <fullName evidence="3">Ig-like domain-containing protein</fullName>
    </submittedName>
</protein>
<comment type="caution">
    <text evidence="3">The sequence shown here is derived from an EMBL/GenBank/DDBJ whole genome shotgun (WGS) entry which is preliminary data.</text>
</comment>
<gene>
    <name evidence="3" type="ORF">V6256_15040</name>
</gene>
<sequence>MSDKIQVLTQSSEGLLATDVSTNVPVTIQAQPGVNYELRDMESQIAPQQTLITRNGDNLELRFGDATNEAPVFILVGYYTLETASPLIGLAESGLFHQYVPQTAEAELLAWNLDEGESSFQSLGYYGESSEVPWWPILLGALLLGGGAVAIASSGSSDDGSTDTVAPDAPVIDATDGEEITGTAEAGSTVKVDVDGDGIPDQITEADENGEWSVTPDAPLADGTEVSATATD</sequence>
<feature type="domain" description="Bacterial Ig" evidence="2">
    <location>
        <begin position="166"/>
        <end position="232"/>
    </location>
</feature>
<evidence type="ECO:0000313" key="3">
    <source>
        <dbReference type="EMBL" id="MEL0630911.1"/>
    </source>
</evidence>
<feature type="compositionally biased region" description="Low complexity" evidence="1">
    <location>
        <begin position="153"/>
        <end position="166"/>
    </location>
</feature>
<dbReference type="InterPro" id="IPR013783">
    <property type="entry name" value="Ig-like_fold"/>
</dbReference>
<keyword evidence="4" id="KW-1185">Reference proteome</keyword>
<dbReference type="RefSeq" id="WP_341599085.1">
    <property type="nucleotide sequence ID" value="NZ_JBAKAZ010000113.1"/>
</dbReference>
<evidence type="ECO:0000259" key="2">
    <source>
        <dbReference type="Pfam" id="PF17936"/>
    </source>
</evidence>
<feature type="region of interest" description="Disordered" evidence="1">
    <location>
        <begin position="153"/>
        <end position="175"/>
    </location>
</feature>
<reference evidence="3 4" key="1">
    <citation type="submission" date="2024-02" db="EMBL/GenBank/DDBJ databases">
        <title>Bacteria isolated from the canopy kelp, Nereocystis luetkeana.</title>
        <authorList>
            <person name="Pfister C.A."/>
            <person name="Younker I.T."/>
            <person name="Light S.H."/>
        </authorList>
    </citation>
    <scope>NUCLEOTIDE SEQUENCE [LARGE SCALE GENOMIC DNA]</scope>
    <source>
        <strain evidence="3 4">TI.1.05</strain>
    </source>
</reference>
<proteinExistence type="predicted"/>
<name>A0ABU9GUA0_9GAMM</name>
<accession>A0ABU9GUA0</accession>